<name>A0A382IJ19_9ZZZZ</name>
<dbReference type="SUPFAM" id="SSF53474">
    <property type="entry name" value="alpha/beta-Hydrolases"/>
    <property type="match status" value="1"/>
</dbReference>
<accession>A0A382IJ19</accession>
<evidence type="ECO:0008006" key="2">
    <source>
        <dbReference type="Google" id="ProtNLM"/>
    </source>
</evidence>
<sequence length="64" mass="7025">AGDDDKMTPPKASETLRRALTHPTIEVIKGGGHMMMIERPDQTLETLKNFIATSATLESLNETN</sequence>
<gene>
    <name evidence="1" type="ORF">METZ01_LOCUS252106</name>
</gene>
<organism evidence="1">
    <name type="scientific">marine metagenome</name>
    <dbReference type="NCBI Taxonomy" id="408172"/>
    <lineage>
        <taxon>unclassified sequences</taxon>
        <taxon>metagenomes</taxon>
        <taxon>ecological metagenomes</taxon>
    </lineage>
</organism>
<evidence type="ECO:0000313" key="1">
    <source>
        <dbReference type="EMBL" id="SVB99252.1"/>
    </source>
</evidence>
<reference evidence="1" key="1">
    <citation type="submission" date="2018-05" db="EMBL/GenBank/DDBJ databases">
        <authorList>
            <person name="Lanie J.A."/>
            <person name="Ng W.-L."/>
            <person name="Kazmierczak K.M."/>
            <person name="Andrzejewski T.M."/>
            <person name="Davidsen T.M."/>
            <person name="Wayne K.J."/>
            <person name="Tettelin H."/>
            <person name="Glass J.I."/>
            <person name="Rusch D."/>
            <person name="Podicherti R."/>
            <person name="Tsui H.-C.T."/>
            <person name="Winkler M.E."/>
        </authorList>
    </citation>
    <scope>NUCLEOTIDE SEQUENCE</scope>
</reference>
<dbReference type="AlphaFoldDB" id="A0A382IJ19"/>
<feature type="non-terminal residue" evidence="1">
    <location>
        <position position="1"/>
    </location>
</feature>
<protein>
    <recommendedName>
        <fullName evidence="2">Alpha/beta hydrolase</fullName>
    </recommendedName>
</protein>
<dbReference type="InterPro" id="IPR029058">
    <property type="entry name" value="AB_hydrolase_fold"/>
</dbReference>
<dbReference type="EMBL" id="UINC01067522">
    <property type="protein sequence ID" value="SVB99252.1"/>
    <property type="molecule type" value="Genomic_DNA"/>
</dbReference>
<dbReference type="Gene3D" id="3.40.50.1820">
    <property type="entry name" value="alpha/beta hydrolase"/>
    <property type="match status" value="1"/>
</dbReference>
<proteinExistence type="predicted"/>